<dbReference type="EMBL" id="CACVAY010000059">
    <property type="protein sequence ID" value="CAA6813031.1"/>
    <property type="molecule type" value="Genomic_DNA"/>
</dbReference>
<gene>
    <name evidence="1" type="ORF">HELGO_WM38159</name>
</gene>
<sequence length="187" mass="20907">MTSTLLQKHPIKGSREFNLVDDEVFYTIQSPHRTESLSVVLNVLDPEPVISGSVLSFVSQVNREPLLELFLDKPDKESFDQFVNIMRLRIAEEDFSLLRVRDKGVEVDVAQISESIDMLQKYVDPAEIELLLSSLLELKTKPDDVNCLSNVAKAFNDLGFVQGQVLTYAPYINFLLSGSGAESTVAI</sequence>
<name>A0A6S6TCH3_9GAMM</name>
<organism evidence="1">
    <name type="scientific">uncultured Thiotrichaceae bacterium</name>
    <dbReference type="NCBI Taxonomy" id="298394"/>
    <lineage>
        <taxon>Bacteria</taxon>
        <taxon>Pseudomonadati</taxon>
        <taxon>Pseudomonadota</taxon>
        <taxon>Gammaproteobacteria</taxon>
        <taxon>Thiotrichales</taxon>
        <taxon>Thiotrichaceae</taxon>
        <taxon>environmental samples</taxon>
    </lineage>
</organism>
<dbReference type="AlphaFoldDB" id="A0A6S6TCH3"/>
<accession>A0A6S6TCH3</accession>
<proteinExistence type="predicted"/>
<reference evidence="1" key="1">
    <citation type="submission" date="2020-01" db="EMBL/GenBank/DDBJ databases">
        <authorList>
            <person name="Meier V. D."/>
            <person name="Meier V D."/>
        </authorList>
    </citation>
    <scope>NUCLEOTIDE SEQUENCE</scope>
    <source>
        <strain evidence="1">HLG_WM_MAG_07</strain>
    </source>
</reference>
<protein>
    <submittedName>
        <fullName evidence="1">Uncharacterized protein</fullName>
    </submittedName>
</protein>
<evidence type="ECO:0000313" key="1">
    <source>
        <dbReference type="EMBL" id="CAA6813031.1"/>
    </source>
</evidence>